<feature type="transmembrane region" description="Helical" evidence="11">
    <location>
        <begin position="325"/>
        <end position="351"/>
    </location>
</feature>
<evidence type="ECO:0000313" key="13">
    <source>
        <dbReference type="EMBL" id="WAR26009.1"/>
    </source>
</evidence>
<keyword evidence="6" id="KW-0227">DNA damage</keyword>
<dbReference type="Gene3D" id="3.60.10.10">
    <property type="entry name" value="Endonuclease/exonuclease/phosphatase"/>
    <property type="match status" value="1"/>
</dbReference>
<organism evidence="13 14">
    <name type="scientific">Mya arenaria</name>
    <name type="common">Soft-shell clam</name>
    <dbReference type="NCBI Taxonomy" id="6604"/>
    <lineage>
        <taxon>Eukaryota</taxon>
        <taxon>Metazoa</taxon>
        <taxon>Spiralia</taxon>
        <taxon>Lophotrochozoa</taxon>
        <taxon>Mollusca</taxon>
        <taxon>Bivalvia</taxon>
        <taxon>Autobranchia</taxon>
        <taxon>Heteroconchia</taxon>
        <taxon>Euheterodonta</taxon>
        <taxon>Imparidentia</taxon>
        <taxon>Neoheterodontei</taxon>
        <taxon>Myida</taxon>
        <taxon>Myoidea</taxon>
        <taxon>Myidae</taxon>
        <taxon>Mya</taxon>
    </lineage>
</organism>
<evidence type="ECO:0000256" key="10">
    <source>
        <dbReference type="ARBA" id="ARBA00023242"/>
    </source>
</evidence>
<accession>A0ABY7FXJ2</accession>
<reference evidence="13" key="1">
    <citation type="submission" date="2022-11" db="EMBL/GenBank/DDBJ databases">
        <title>Centuries of genome instability and evolution in soft-shell clam transmissible cancer (bioRxiv).</title>
        <authorList>
            <person name="Hart S.F.M."/>
            <person name="Yonemitsu M.A."/>
            <person name="Giersch R.M."/>
            <person name="Beal B.F."/>
            <person name="Arriagada G."/>
            <person name="Davis B.W."/>
            <person name="Ostrander E.A."/>
            <person name="Goff S.P."/>
            <person name="Metzger M.J."/>
        </authorList>
    </citation>
    <scope>NUCLEOTIDE SEQUENCE</scope>
    <source>
        <strain evidence="13">MELC-2E11</strain>
        <tissue evidence="13">Siphon/mantle</tissue>
    </source>
</reference>
<comment type="subcellular location">
    <subcellularLocation>
        <location evidence="3">Nucleus</location>
        <location evidence="3">PML body</location>
    </subcellularLocation>
</comment>
<evidence type="ECO:0000256" key="1">
    <source>
        <dbReference type="ARBA" id="ARBA00001936"/>
    </source>
</evidence>
<evidence type="ECO:0000259" key="12">
    <source>
        <dbReference type="Pfam" id="PF03372"/>
    </source>
</evidence>
<evidence type="ECO:0000256" key="2">
    <source>
        <dbReference type="ARBA" id="ARBA00001946"/>
    </source>
</evidence>
<dbReference type="PANTHER" id="PTHR15822:SF4">
    <property type="entry name" value="TYROSYL-DNA PHOSPHODIESTERASE 2"/>
    <property type="match status" value="1"/>
</dbReference>
<evidence type="ECO:0000256" key="3">
    <source>
        <dbReference type="ARBA" id="ARBA00004322"/>
    </source>
</evidence>
<keyword evidence="9" id="KW-0234">DNA repair</keyword>
<evidence type="ECO:0000256" key="8">
    <source>
        <dbReference type="ARBA" id="ARBA00022842"/>
    </source>
</evidence>
<keyword evidence="11" id="KW-0472">Membrane</keyword>
<evidence type="ECO:0000256" key="6">
    <source>
        <dbReference type="ARBA" id="ARBA00022763"/>
    </source>
</evidence>
<comment type="cofactor">
    <cofactor evidence="1">
        <name>Mn(2+)</name>
        <dbReference type="ChEBI" id="CHEBI:29035"/>
    </cofactor>
</comment>
<keyword evidence="8" id="KW-0460">Magnesium</keyword>
<sequence>MYFEQATLFDVDYGKQLGIGTDSTAIFKGCARRDMPLDLKPEHVELTIRVTVSEVLQIVQTDADVIALQEVRSKNGSSRNQLLELKALLPAQYRWHFFRAANIVSFPKEMIDTFFDGEDGRGKVYNVVALHFSYYRQQQCSNIAEVVSYVKKKQMENVVLIGDFNTYNDYEWPINLVTSDRWSSKNPCYRYANKPDILIHHGKTSYKDAWIAVHPHADGLTFSNMPSPGLESRPDRILVNSNLQVTAVNVIGNGSDYKQKYNSSIYWHRLLTVVQSSWLSYKGVKGYPCKHDCGPQGSCKCGICVAIGNKNGCNLPDCKQCDSEVFVGLLLHLIPFMICLVHLIYSVIVILTIGAGSYGETVHSIFGLKCCLFNADLFKSPSFRRKGRCLRICQKWPLFKLPPYCQLLVSLVFIVAFTYYFTHKFLFLFEMAQTVLPEESFPSDHLMLYAEIS</sequence>
<name>A0ABY7FXJ2_MYAAR</name>
<dbReference type="InterPro" id="IPR051547">
    <property type="entry name" value="TDP2-like"/>
</dbReference>
<proteinExistence type="predicted"/>
<evidence type="ECO:0000313" key="14">
    <source>
        <dbReference type="Proteomes" id="UP001164746"/>
    </source>
</evidence>
<comment type="cofactor">
    <cofactor evidence="2">
        <name>Mg(2+)</name>
        <dbReference type="ChEBI" id="CHEBI:18420"/>
    </cofactor>
</comment>
<keyword evidence="4" id="KW-0540">Nuclease</keyword>
<keyword evidence="14" id="KW-1185">Reference proteome</keyword>
<keyword evidence="5" id="KW-0479">Metal-binding</keyword>
<dbReference type="EMBL" id="CP111025">
    <property type="protein sequence ID" value="WAR26009.1"/>
    <property type="molecule type" value="Genomic_DNA"/>
</dbReference>
<evidence type="ECO:0000256" key="4">
    <source>
        <dbReference type="ARBA" id="ARBA00022722"/>
    </source>
</evidence>
<evidence type="ECO:0000256" key="7">
    <source>
        <dbReference type="ARBA" id="ARBA00022801"/>
    </source>
</evidence>
<dbReference type="Proteomes" id="UP001164746">
    <property type="component" value="Chromosome 14"/>
</dbReference>
<keyword evidence="11" id="KW-0812">Transmembrane</keyword>
<dbReference type="SUPFAM" id="SSF56219">
    <property type="entry name" value="DNase I-like"/>
    <property type="match status" value="1"/>
</dbReference>
<evidence type="ECO:0000256" key="9">
    <source>
        <dbReference type="ARBA" id="ARBA00023204"/>
    </source>
</evidence>
<evidence type="ECO:0000256" key="11">
    <source>
        <dbReference type="SAM" id="Phobius"/>
    </source>
</evidence>
<feature type="transmembrane region" description="Helical" evidence="11">
    <location>
        <begin position="401"/>
        <end position="421"/>
    </location>
</feature>
<keyword evidence="7" id="KW-0378">Hydrolase</keyword>
<dbReference type="InterPro" id="IPR005135">
    <property type="entry name" value="Endo/exonuclease/phosphatase"/>
</dbReference>
<keyword evidence="10" id="KW-0539">Nucleus</keyword>
<dbReference type="Pfam" id="PF03372">
    <property type="entry name" value="Exo_endo_phos"/>
    <property type="match status" value="1"/>
</dbReference>
<keyword evidence="11" id="KW-1133">Transmembrane helix</keyword>
<evidence type="ECO:0000256" key="5">
    <source>
        <dbReference type="ARBA" id="ARBA00022723"/>
    </source>
</evidence>
<dbReference type="PANTHER" id="PTHR15822">
    <property type="entry name" value="TRAF AND TNF RECEPTOR-ASSOCIATED PROTEIN"/>
    <property type="match status" value="1"/>
</dbReference>
<feature type="domain" description="Endonuclease/exonuclease/phosphatase" evidence="12">
    <location>
        <begin position="58"/>
        <end position="254"/>
    </location>
</feature>
<dbReference type="InterPro" id="IPR036691">
    <property type="entry name" value="Endo/exonu/phosph_ase_sf"/>
</dbReference>
<gene>
    <name evidence="13" type="ORF">MAR_011713</name>
</gene>
<protein>
    <recommendedName>
        <fullName evidence="12">Endonuclease/exonuclease/phosphatase domain-containing protein</fullName>
    </recommendedName>
</protein>